<name>A0A448GVI8_9GAMM</name>
<evidence type="ECO:0000313" key="2">
    <source>
        <dbReference type="Proteomes" id="UP000274100"/>
    </source>
</evidence>
<organism evidence="1 2">
    <name type="scientific">Moraxella cuniculi</name>
    <dbReference type="NCBI Taxonomy" id="34061"/>
    <lineage>
        <taxon>Bacteria</taxon>
        <taxon>Pseudomonadati</taxon>
        <taxon>Pseudomonadota</taxon>
        <taxon>Gammaproteobacteria</taxon>
        <taxon>Moraxellales</taxon>
        <taxon>Moraxellaceae</taxon>
        <taxon>Moraxella</taxon>
    </lineage>
</organism>
<proteinExistence type="predicted"/>
<dbReference type="EMBL" id="LR134343">
    <property type="protein sequence ID" value="VEG12755.1"/>
    <property type="molecule type" value="Genomic_DNA"/>
</dbReference>
<dbReference type="RefSeq" id="WP_126330112.1">
    <property type="nucleotide sequence ID" value="NZ_LR134343.1"/>
</dbReference>
<dbReference type="AlphaFoldDB" id="A0A448GVI8"/>
<dbReference type="Proteomes" id="UP000274100">
    <property type="component" value="Chromosome"/>
</dbReference>
<reference evidence="1 2" key="1">
    <citation type="submission" date="2018-12" db="EMBL/GenBank/DDBJ databases">
        <authorList>
            <consortium name="Pathogen Informatics"/>
        </authorList>
    </citation>
    <scope>NUCLEOTIDE SEQUENCE [LARGE SCALE GENOMIC DNA]</scope>
    <source>
        <strain evidence="1 2">NCTC10297</strain>
    </source>
</reference>
<protein>
    <submittedName>
        <fullName evidence="1">Uncharacterized protein</fullName>
    </submittedName>
</protein>
<dbReference type="Gene3D" id="1.10.10.10">
    <property type="entry name" value="Winged helix-like DNA-binding domain superfamily/Winged helix DNA-binding domain"/>
    <property type="match status" value="1"/>
</dbReference>
<gene>
    <name evidence="1" type="ORF">NCTC10297_00689</name>
</gene>
<evidence type="ECO:0000313" key="1">
    <source>
        <dbReference type="EMBL" id="VEG12755.1"/>
    </source>
</evidence>
<accession>A0A448GVI8</accession>
<dbReference type="InterPro" id="IPR036388">
    <property type="entry name" value="WH-like_DNA-bd_sf"/>
</dbReference>
<sequence>MADSHINSGIANRIDKLIKHKQALHKQIQEIDHQIHILTQAAKIMGEIDQLPKLRTSAFKNSIKTLVVQVLKQADKPLLTHEIAKQALMLDSVENTSAEPDKRQSKAVYNVLRPLVQQGLVIQTGIRKGETRYQWATNTPESS</sequence>
<dbReference type="OrthoDB" id="9948017at2"/>
<dbReference type="KEGG" id="mcun:NCTC10297_00689"/>